<dbReference type="AlphaFoldDB" id="A0A939E1Z1"/>
<protein>
    <submittedName>
        <fullName evidence="2">DUF2550 domain-containing protein</fullName>
    </submittedName>
</protein>
<organism evidence="2 3">
    <name type="scientific">Corynebacterium mendelii</name>
    <dbReference type="NCBI Taxonomy" id="2765362"/>
    <lineage>
        <taxon>Bacteria</taxon>
        <taxon>Bacillati</taxon>
        <taxon>Actinomycetota</taxon>
        <taxon>Actinomycetes</taxon>
        <taxon>Mycobacteriales</taxon>
        <taxon>Corynebacteriaceae</taxon>
        <taxon>Corynebacterium</taxon>
    </lineage>
</organism>
<reference evidence="2" key="1">
    <citation type="submission" date="2021-03" db="EMBL/GenBank/DDBJ databases">
        <authorList>
            <person name="Sun Q."/>
        </authorList>
    </citation>
    <scope>NUCLEOTIDE SEQUENCE</scope>
    <source>
        <strain evidence="2">CCM 8862</strain>
    </source>
</reference>
<accession>A0A939E1Z1</accession>
<proteinExistence type="predicted"/>
<sequence>MGTDHSAILWIVTVIVATLVLLVAYRMIKLRSVGNLVAVRRLPAKGLHGWRHGVVRYNDRCLKYYKLRSLSPRPDNKVGRGDIVVSSRRELTDKEKGFIDPTMRVLTVSVGERSYEVAMTFRGETALTSWLESAPSKRRSMVNDEPIAKMTGKMRLGRTP</sequence>
<dbReference type="Pfam" id="PF10739">
    <property type="entry name" value="DUF2550"/>
    <property type="match status" value="1"/>
</dbReference>
<name>A0A939E1Z1_9CORY</name>
<evidence type="ECO:0000313" key="3">
    <source>
        <dbReference type="Proteomes" id="UP000664332"/>
    </source>
</evidence>
<dbReference type="InterPro" id="IPR019675">
    <property type="entry name" value="DUF2550"/>
</dbReference>
<dbReference type="RefSeq" id="WP_207279408.1">
    <property type="nucleotide sequence ID" value="NZ_JAFLEQ010000016.1"/>
</dbReference>
<keyword evidence="1" id="KW-0472">Membrane</keyword>
<gene>
    <name evidence="2" type="ORF">JZY06_10075</name>
</gene>
<evidence type="ECO:0000313" key="2">
    <source>
        <dbReference type="EMBL" id="MBN9644954.1"/>
    </source>
</evidence>
<dbReference type="EMBL" id="JAFLEQ010000016">
    <property type="protein sequence ID" value="MBN9644954.1"/>
    <property type="molecule type" value="Genomic_DNA"/>
</dbReference>
<evidence type="ECO:0000256" key="1">
    <source>
        <dbReference type="SAM" id="Phobius"/>
    </source>
</evidence>
<keyword evidence="1" id="KW-0812">Transmembrane</keyword>
<feature type="transmembrane region" description="Helical" evidence="1">
    <location>
        <begin position="6"/>
        <end position="25"/>
    </location>
</feature>
<keyword evidence="1" id="KW-1133">Transmembrane helix</keyword>
<comment type="caution">
    <text evidence="2">The sequence shown here is derived from an EMBL/GenBank/DDBJ whole genome shotgun (WGS) entry which is preliminary data.</text>
</comment>
<dbReference type="Proteomes" id="UP000664332">
    <property type="component" value="Unassembled WGS sequence"/>
</dbReference>
<keyword evidence="3" id="KW-1185">Reference proteome</keyword>